<dbReference type="SUPFAM" id="SSF55326">
    <property type="entry name" value="PurM N-terminal domain-like"/>
    <property type="match status" value="1"/>
</dbReference>
<proteinExistence type="inferred from homology"/>
<evidence type="ECO:0000256" key="4">
    <source>
        <dbReference type="ARBA" id="ARBA00022741"/>
    </source>
</evidence>
<dbReference type="NCBIfam" id="TIGR00878">
    <property type="entry name" value="purM"/>
    <property type="match status" value="1"/>
</dbReference>
<keyword evidence="5" id="KW-0067">ATP-binding</keyword>
<dbReference type="InterPro" id="IPR036921">
    <property type="entry name" value="PurM-like_N_sf"/>
</dbReference>
<gene>
    <name evidence="8" type="ORF">NCGR_LOCUS58986</name>
</gene>
<keyword evidence="9" id="KW-1185">Reference proteome</keyword>
<dbReference type="EC" id="6.3.3.1" evidence="2"/>
<organism evidence="8 9">
    <name type="scientific">Miscanthus lutarioriparius</name>
    <dbReference type="NCBI Taxonomy" id="422564"/>
    <lineage>
        <taxon>Eukaryota</taxon>
        <taxon>Viridiplantae</taxon>
        <taxon>Streptophyta</taxon>
        <taxon>Embryophyta</taxon>
        <taxon>Tracheophyta</taxon>
        <taxon>Spermatophyta</taxon>
        <taxon>Magnoliopsida</taxon>
        <taxon>Liliopsida</taxon>
        <taxon>Poales</taxon>
        <taxon>Poaceae</taxon>
        <taxon>PACMAD clade</taxon>
        <taxon>Panicoideae</taxon>
        <taxon>Andropogonodae</taxon>
        <taxon>Andropogoneae</taxon>
        <taxon>Saccharinae</taxon>
        <taxon>Miscanthus</taxon>
    </lineage>
</organism>
<dbReference type="Gene3D" id="3.90.650.10">
    <property type="entry name" value="PurM-like C-terminal domain"/>
    <property type="match status" value="1"/>
</dbReference>
<dbReference type="GO" id="GO:0006189">
    <property type="term" value="P:'de novo' IMP biosynthetic process"/>
    <property type="evidence" value="ECO:0007669"/>
    <property type="project" value="UniProtKB-UniPathway"/>
</dbReference>
<dbReference type="FunFam" id="3.90.650.10:FF:000001">
    <property type="entry name" value="Phosphoribosylformylglycinamidine cyclo-ligase"/>
    <property type="match status" value="1"/>
</dbReference>
<evidence type="ECO:0000256" key="5">
    <source>
        <dbReference type="ARBA" id="ARBA00022840"/>
    </source>
</evidence>
<accession>A0A811S1N1</accession>
<dbReference type="GO" id="GO:0004637">
    <property type="term" value="F:phosphoribosylamine-glycine ligase activity"/>
    <property type="evidence" value="ECO:0007669"/>
    <property type="project" value="TreeGrafter"/>
</dbReference>
<keyword evidence="3" id="KW-0436">Ligase</keyword>
<dbReference type="InterPro" id="IPR010918">
    <property type="entry name" value="PurM-like_C_dom"/>
</dbReference>
<dbReference type="InterPro" id="IPR016188">
    <property type="entry name" value="PurM-like_N"/>
</dbReference>
<evidence type="ECO:0000256" key="1">
    <source>
        <dbReference type="ARBA" id="ARBA00004686"/>
    </source>
</evidence>
<dbReference type="PANTHER" id="PTHR10520:SF12">
    <property type="entry name" value="TRIFUNCTIONAL PURINE BIOSYNTHETIC PROTEIN ADENOSINE-3"/>
    <property type="match status" value="1"/>
</dbReference>
<evidence type="ECO:0000256" key="3">
    <source>
        <dbReference type="ARBA" id="ARBA00022598"/>
    </source>
</evidence>
<dbReference type="AlphaFoldDB" id="A0A811S1N1"/>
<evidence type="ECO:0000256" key="2">
    <source>
        <dbReference type="ARBA" id="ARBA00013047"/>
    </source>
</evidence>
<dbReference type="Gene3D" id="3.30.1330.10">
    <property type="entry name" value="PurM-like, N-terminal domain"/>
    <property type="match status" value="1"/>
</dbReference>
<sequence length="304" mass="32065">MTPGIGGFSGLFALGDDYLAASADGVGTKLKLAFETGIHDTVGIDLVAMCVNDIITSGARPLFFLDYYATSKLDVDVAEKVIKGIKVGCQQSGFALLGGETAEMLGFYAEGEYDLCGFALGIVEKDKVIDGNNIVKGDVLIGLPSSGVHSNGFSLVRRVLEKSGLSLSDQLPRNDGITTTVGEALVAPTVIYVKQVLEIISKGGVKGLVHITGGGFTENIPRVFPSGLGAKIFTGSWEVPPVFSWLQQAGNIDDAEMRRTFNMGIGMVLVVGRESADRIIEETRGANPASRIGEVIQGEGVQYV</sequence>
<name>A0A811S1N1_9POAL</name>
<keyword evidence="4" id="KW-0547">Nucleotide-binding</keyword>
<dbReference type="SUPFAM" id="SSF56042">
    <property type="entry name" value="PurM C-terminal domain-like"/>
    <property type="match status" value="1"/>
</dbReference>
<dbReference type="Pfam" id="PF00586">
    <property type="entry name" value="AIRS"/>
    <property type="match status" value="1"/>
</dbReference>
<dbReference type="EMBL" id="CAJGYO010000017">
    <property type="protein sequence ID" value="CAD6334888.1"/>
    <property type="molecule type" value="Genomic_DNA"/>
</dbReference>
<feature type="domain" description="PurM-like N-terminal" evidence="6">
    <location>
        <begin position="15"/>
        <end position="123"/>
    </location>
</feature>
<dbReference type="OrthoDB" id="2018833at2759"/>
<dbReference type="CDD" id="cd02196">
    <property type="entry name" value="PurM"/>
    <property type="match status" value="1"/>
</dbReference>
<protein>
    <recommendedName>
        <fullName evidence="2">phosphoribosylformylglycinamidine cyclo-ligase</fullName>
        <ecNumber evidence="2">6.3.3.1</ecNumber>
    </recommendedName>
</protein>
<feature type="domain" description="PurM-like C-terminal" evidence="7">
    <location>
        <begin position="136"/>
        <end position="301"/>
    </location>
</feature>
<dbReference type="GO" id="GO:0004641">
    <property type="term" value="F:phosphoribosylformylglycinamidine cyclo-ligase activity"/>
    <property type="evidence" value="ECO:0007669"/>
    <property type="project" value="UniProtKB-EC"/>
</dbReference>
<comment type="caution">
    <text evidence="8">The sequence shown here is derived from an EMBL/GenBank/DDBJ whole genome shotgun (WGS) entry which is preliminary data.</text>
</comment>
<dbReference type="HAMAP" id="MF_00741">
    <property type="entry name" value="AIRS"/>
    <property type="match status" value="1"/>
</dbReference>
<dbReference type="PANTHER" id="PTHR10520">
    <property type="entry name" value="TRIFUNCTIONAL PURINE BIOSYNTHETIC PROTEIN ADENOSINE-3-RELATED"/>
    <property type="match status" value="1"/>
</dbReference>
<comment type="pathway">
    <text evidence="1">Purine metabolism; IMP biosynthesis via de novo pathway; 5-amino-1-(5-phospho-D-ribosyl)imidazole from N(2)-formyl-N(1)-(5-phospho-D-ribosyl)glycinamide: step 2/2.</text>
</comment>
<reference evidence="8" key="1">
    <citation type="submission" date="2020-10" db="EMBL/GenBank/DDBJ databases">
        <authorList>
            <person name="Han B."/>
            <person name="Lu T."/>
            <person name="Zhao Q."/>
            <person name="Huang X."/>
            <person name="Zhao Y."/>
        </authorList>
    </citation>
    <scope>NUCLEOTIDE SEQUENCE</scope>
</reference>
<dbReference type="InterPro" id="IPR036676">
    <property type="entry name" value="PurM-like_C_sf"/>
</dbReference>
<evidence type="ECO:0000259" key="7">
    <source>
        <dbReference type="Pfam" id="PF02769"/>
    </source>
</evidence>
<evidence type="ECO:0000313" key="8">
    <source>
        <dbReference type="EMBL" id="CAD6334888.1"/>
    </source>
</evidence>
<dbReference type="GO" id="GO:0005829">
    <property type="term" value="C:cytosol"/>
    <property type="evidence" value="ECO:0007669"/>
    <property type="project" value="TreeGrafter"/>
</dbReference>
<dbReference type="GO" id="GO:0046084">
    <property type="term" value="P:adenine biosynthetic process"/>
    <property type="evidence" value="ECO:0007669"/>
    <property type="project" value="TreeGrafter"/>
</dbReference>
<evidence type="ECO:0000259" key="6">
    <source>
        <dbReference type="Pfam" id="PF00586"/>
    </source>
</evidence>
<dbReference type="InterPro" id="IPR004733">
    <property type="entry name" value="PurM_cligase"/>
</dbReference>
<dbReference type="GO" id="GO:0005524">
    <property type="term" value="F:ATP binding"/>
    <property type="evidence" value="ECO:0007669"/>
    <property type="project" value="UniProtKB-KW"/>
</dbReference>
<dbReference type="Pfam" id="PF02769">
    <property type="entry name" value="AIRS_C"/>
    <property type="match status" value="1"/>
</dbReference>
<evidence type="ECO:0000313" key="9">
    <source>
        <dbReference type="Proteomes" id="UP000604825"/>
    </source>
</evidence>
<dbReference type="Proteomes" id="UP000604825">
    <property type="component" value="Unassembled WGS sequence"/>
</dbReference>
<dbReference type="UniPathway" id="UPA00074">
    <property type="reaction ID" value="UER00129"/>
</dbReference>